<dbReference type="GO" id="GO:0006006">
    <property type="term" value="P:glucose metabolic process"/>
    <property type="evidence" value="ECO:0007669"/>
    <property type="project" value="TreeGrafter"/>
</dbReference>
<dbReference type="AlphaFoldDB" id="L8GIZ6"/>
<keyword evidence="5" id="KW-0324">Glycolysis</keyword>
<keyword evidence="4" id="KW-0460">Magnesium</keyword>
<dbReference type="Pfam" id="PF04587">
    <property type="entry name" value="ADP_PFK_GK"/>
    <property type="match status" value="1"/>
</dbReference>
<evidence type="ECO:0000256" key="5">
    <source>
        <dbReference type="ARBA" id="ARBA00023152"/>
    </source>
</evidence>
<dbReference type="PANTHER" id="PTHR21208">
    <property type="entry name" value="ADP-DEPENDENT GLUCOKINASE"/>
    <property type="match status" value="1"/>
</dbReference>
<proteinExistence type="predicted"/>
<dbReference type="STRING" id="1257118.L8GIZ6"/>
<dbReference type="GO" id="GO:0046872">
    <property type="term" value="F:metal ion binding"/>
    <property type="evidence" value="ECO:0007669"/>
    <property type="project" value="UniProtKB-KW"/>
</dbReference>
<dbReference type="GO" id="GO:0006096">
    <property type="term" value="P:glycolytic process"/>
    <property type="evidence" value="ECO:0007669"/>
    <property type="project" value="UniProtKB-KW"/>
</dbReference>
<dbReference type="GeneID" id="14913254"/>
<sequence>MVAVIVKVAGLVALVAVLLHSYYGDRVAFLPSSSQKGTIDGPFGREAALLGALQKALRTRHPLPLFIGLGYNTNLDLVVDALEVVQALGVQPPQGPTEHPVISSATDLQETFGHYFKQGSAAERYVADVPLFERLDAQASAVYSTGGNAALMANRLAELGSEVFLGGPIGPRLAELLHPNIQHMGGEGTKDEVHLILEYPRGAQWGHLTAPRANRFIAVHDETNSQLLALEEFHAAMEPFEPDLIILAGLHLLEGQPDQVRRERVGAVRRAVEETDPEVDVHFELASISDEDLLLLVTTQLISHVDSLGLNEQELGALVQALGKMDSCNSECKVRVAELELSAFTSPTVHTVTDALKLVFQVLDHKDPQQRLLTRIHFHYLSFHVVAERRTTPTASARWRRWGSGAMSVVGGSLGATARACGDGRWDVSTADVEVRLQRETLPQAHHDERRTDVHIDPVEPVTMWEEGDAVYYLAPVLVCKRPTRTGWCTPFR</sequence>
<evidence type="ECO:0000256" key="4">
    <source>
        <dbReference type="ARBA" id="ARBA00022842"/>
    </source>
</evidence>
<dbReference type="OrthoDB" id="5847021at2759"/>
<keyword evidence="7" id="KW-1185">Reference proteome</keyword>
<dbReference type="RefSeq" id="XP_004334842.1">
    <property type="nucleotide sequence ID" value="XM_004334794.1"/>
</dbReference>
<reference evidence="6 7" key="1">
    <citation type="journal article" date="2013" name="Genome Biol.">
        <title>Genome of Acanthamoeba castellanii highlights extensive lateral gene transfer and early evolution of tyrosine kinase signaling.</title>
        <authorList>
            <person name="Clarke M."/>
            <person name="Lohan A.J."/>
            <person name="Liu B."/>
            <person name="Lagkouvardos I."/>
            <person name="Roy S."/>
            <person name="Zafar N."/>
            <person name="Bertelli C."/>
            <person name="Schilde C."/>
            <person name="Kianianmomeni A."/>
            <person name="Burglin T.R."/>
            <person name="Frech C."/>
            <person name="Turcotte B."/>
            <person name="Kopec K.O."/>
            <person name="Synnott J.M."/>
            <person name="Choo C."/>
            <person name="Paponov I."/>
            <person name="Finkler A."/>
            <person name="Soon Heng Tan C."/>
            <person name="Hutchins A.P."/>
            <person name="Weinmeier T."/>
            <person name="Rattei T."/>
            <person name="Chu J.S."/>
            <person name="Gimenez G."/>
            <person name="Irimia M."/>
            <person name="Rigden D.J."/>
            <person name="Fitzpatrick D.A."/>
            <person name="Lorenzo-Morales J."/>
            <person name="Bateman A."/>
            <person name="Chiu C.H."/>
            <person name="Tang P."/>
            <person name="Hegemann P."/>
            <person name="Fromm H."/>
            <person name="Raoult D."/>
            <person name="Greub G."/>
            <person name="Miranda-Saavedra D."/>
            <person name="Chen N."/>
            <person name="Nash P."/>
            <person name="Ginger M.L."/>
            <person name="Horn M."/>
            <person name="Schaap P."/>
            <person name="Caler L."/>
            <person name="Loftus B."/>
        </authorList>
    </citation>
    <scope>NUCLEOTIDE SEQUENCE [LARGE SCALE GENOMIC DNA]</scope>
    <source>
        <strain evidence="6 7">Neff</strain>
    </source>
</reference>
<keyword evidence="2" id="KW-0479">Metal-binding</keyword>
<dbReference type="VEuPathDB" id="AmoebaDB:ACA1_093760"/>
<dbReference type="GO" id="GO:0005783">
    <property type="term" value="C:endoplasmic reticulum"/>
    <property type="evidence" value="ECO:0007669"/>
    <property type="project" value="TreeGrafter"/>
</dbReference>
<dbReference type="Proteomes" id="UP000011083">
    <property type="component" value="Unassembled WGS sequence"/>
</dbReference>
<dbReference type="GO" id="GO:0043843">
    <property type="term" value="F:ADP-specific glucokinase activity"/>
    <property type="evidence" value="ECO:0007669"/>
    <property type="project" value="TreeGrafter"/>
</dbReference>
<organism evidence="6 7">
    <name type="scientific">Acanthamoeba castellanii (strain ATCC 30010 / Neff)</name>
    <dbReference type="NCBI Taxonomy" id="1257118"/>
    <lineage>
        <taxon>Eukaryota</taxon>
        <taxon>Amoebozoa</taxon>
        <taxon>Discosea</taxon>
        <taxon>Longamoebia</taxon>
        <taxon>Centramoebida</taxon>
        <taxon>Acanthamoebidae</taxon>
        <taxon>Acanthamoeba</taxon>
    </lineage>
</organism>
<dbReference type="InterPro" id="IPR029056">
    <property type="entry name" value="Ribokinase-like"/>
</dbReference>
<dbReference type="Gene3D" id="3.40.1190.20">
    <property type="match status" value="1"/>
</dbReference>
<evidence type="ECO:0000313" key="6">
    <source>
        <dbReference type="EMBL" id="ELR12829.1"/>
    </source>
</evidence>
<name>L8GIZ6_ACACF</name>
<dbReference type="PROSITE" id="PS51255">
    <property type="entry name" value="ADPK"/>
    <property type="match status" value="1"/>
</dbReference>
<evidence type="ECO:0000256" key="3">
    <source>
        <dbReference type="ARBA" id="ARBA00022777"/>
    </source>
</evidence>
<accession>L8GIZ6</accession>
<evidence type="ECO:0000256" key="1">
    <source>
        <dbReference type="ARBA" id="ARBA00022679"/>
    </source>
</evidence>
<keyword evidence="1" id="KW-0808">Transferase</keyword>
<dbReference type="SUPFAM" id="SSF53613">
    <property type="entry name" value="Ribokinase-like"/>
    <property type="match status" value="1"/>
</dbReference>
<gene>
    <name evidence="6" type="ORF">ACA1_093760</name>
</gene>
<dbReference type="InterPro" id="IPR007666">
    <property type="entry name" value="ADP_PFK/GK"/>
</dbReference>
<evidence type="ECO:0000256" key="2">
    <source>
        <dbReference type="ARBA" id="ARBA00022723"/>
    </source>
</evidence>
<keyword evidence="3 6" id="KW-0418">Kinase</keyword>
<dbReference type="PANTHER" id="PTHR21208:SF0">
    <property type="entry name" value="ADP-DEPENDENT GLUCOKINASE"/>
    <property type="match status" value="1"/>
</dbReference>
<protein>
    <submittedName>
        <fullName evidence="6">ADPdependent glucokinase</fullName>
    </submittedName>
</protein>
<evidence type="ECO:0000313" key="7">
    <source>
        <dbReference type="Proteomes" id="UP000011083"/>
    </source>
</evidence>
<dbReference type="KEGG" id="acan:ACA1_093760"/>
<dbReference type="EMBL" id="KB008103">
    <property type="protein sequence ID" value="ELR12829.1"/>
    <property type="molecule type" value="Genomic_DNA"/>
</dbReference>
<dbReference type="OMA" id="YQICVAP"/>